<dbReference type="InterPro" id="IPR011486">
    <property type="entry name" value="BBP2"/>
</dbReference>
<evidence type="ECO:0008006" key="6">
    <source>
        <dbReference type="Google" id="ProtNLM"/>
    </source>
</evidence>
<dbReference type="OrthoDB" id="5631879at2"/>
<dbReference type="STRING" id="453.Lfee_2915"/>
<dbReference type="RefSeq" id="WP_058447722.1">
    <property type="nucleotide sequence ID" value="NZ_CAAAHT010000004.1"/>
</dbReference>
<dbReference type="EMBL" id="UASS01000002">
    <property type="protein sequence ID" value="SPX59704.1"/>
    <property type="molecule type" value="Genomic_DNA"/>
</dbReference>
<dbReference type="PATRIC" id="fig|453.4.peg.3186"/>
<dbReference type="SUPFAM" id="SSF56935">
    <property type="entry name" value="Porins"/>
    <property type="match status" value="1"/>
</dbReference>
<gene>
    <name evidence="2" type="ORF">Lfee_2915</name>
    <name evidence="3" type="ORF">NCTC12022_00415</name>
</gene>
<evidence type="ECO:0000313" key="3">
    <source>
        <dbReference type="EMBL" id="SPX59704.1"/>
    </source>
</evidence>
<feature type="chain" id="PRO_5036003011" description="Porin" evidence="1">
    <location>
        <begin position="20"/>
        <end position="381"/>
    </location>
</feature>
<protein>
    <recommendedName>
        <fullName evidence="6">Porin</fullName>
    </recommendedName>
</protein>
<proteinExistence type="predicted"/>
<accession>A0A0W0TI30</accession>
<sequence length="381" mass="42563">MNIILLLIINLSLISIATANQLHDSQSPPQSTADTLTNNWKVFGYIDGSYNYLLRSNQFISGTYDRVFDIKKNGLTLQQTGMTLAYQPQEGFGGLLTPVVGRDAQIFAPYGWLRSDPSQEMGFAIPQGYLQYNATSLTLMAGAFIELAGAENLFSYNDSNFSRSILWGYAEPFTVTGLRVSYIPNNKLTLIGGLNNGWDNIRDTSRGKTIELGASYVFNPMFSLATYLYSGQQRVTEHTSYGPTGQRTLIDLVATLNITDKISFVVNYDGAQQTRATLPNSTIAKAIWQGVAGYFNYKFNEKWRTSLRGEIFSDKNGYRTGVAQTWKEVTLTVGYELLKNFELRAETRHDISNVNAFLRANNRGTSNNQQSYAIEIVGKFL</sequence>
<evidence type="ECO:0000313" key="5">
    <source>
        <dbReference type="Proteomes" id="UP000251942"/>
    </source>
</evidence>
<dbReference type="Proteomes" id="UP000054698">
    <property type="component" value="Unassembled WGS sequence"/>
</dbReference>
<name>A0A0W0TI30_9GAMM</name>
<feature type="signal peptide" evidence="1">
    <location>
        <begin position="1"/>
        <end position="19"/>
    </location>
</feature>
<reference evidence="3 5" key="2">
    <citation type="submission" date="2018-06" db="EMBL/GenBank/DDBJ databases">
        <authorList>
            <consortium name="Pathogen Informatics"/>
            <person name="Doyle S."/>
        </authorList>
    </citation>
    <scope>NUCLEOTIDE SEQUENCE [LARGE SCALE GENOMIC DNA]</scope>
    <source>
        <strain evidence="3 5">NCTC12022</strain>
    </source>
</reference>
<dbReference type="Pfam" id="PF07642">
    <property type="entry name" value="BBP2"/>
    <property type="match status" value="1"/>
</dbReference>
<evidence type="ECO:0000313" key="4">
    <source>
        <dbReference type="Proteomes" id="UP000054698"/>
    </source>
</evidence>
<reference evidence="2 4" key="1">
    <citation type="submission" date="2015-11" db="EMBL/GenBank/DDBJ databases">
        <title>Genomic analysis of 38 Legionella species identifies large and diverse effector repertoires.</title>
        <authorList>
            <person name="Burstein D."/>
            <person name="Amaro F."/>
            <person name="Zusman T."/>
            <person name="Lifshitz Z."/>
            <person name="Cohen O."/>
            <person name="Gilbert J.A."/>
            <person name="Pupko T."/>
            <person name="Shuman H.A."/>
            <person name="Segal G."/>
        </authorList>
    </citation>
    <scope>NUCLEOTIDE SEQUENCE [LARGE SCALE GENOMIC DNA]</scope>
    <source>
        <strain evidence="2 4">WO-44C</strain>
    </source>
</reference>
<dbReference type="EMBL" id="LNYB01000085">
    <property type="protein sequence ID" value="KTC95251.1"/>
    <property type="molecule type" value="Genomic_DNA"/>
</dbReference>
<evidence type="ECO:0000313" key="2">
    <source>
        <dbReference type="EMBL" id="KTC95251.1"/>
    </source>
</evidence>
<evidence type="ECO:0000256" key="1">
    <source>
        <dbReference type="SAM" id="SignalP"/>
    </source>
</evidence>
<dbReference type="AlphaFoldDB" id="A0A0W0TI30"/>
<dbReference type="InterPro" id="IPR023614">
    <property type="entry name" value="Porin_dom_sf"/>
</dbReference>
<keyword evidence="1" id="KW-0732">Signal</keyword>
<organism evidence="2 4">
    <name type="scientific">Legionella feeleii</name>
    <dbReference type="NCBI Taxonomy" id="453"/>
    <lineage>
        <taxon>Bacteria</taxon>
        <taxon>Pseudomonadati</taxon>
        <taxon>Pseudomonadota</taxon>
        <taxon>Gammaproteobacteria</taxon>
        <taxon>Legionellales</taxon>
        <taxon>Legionellaceae</taxon>
        <taxon>Legionella</taxon>
    </lineage>
</organism>
<dbReference type="Proteomes" id="UP000251942">
    <property type="component" value="Unassembled WGS sequence"/>
</dbReference>
<keyword evidence="4" id="KW-1185">Reference proteome</keyword>
<dbReference type="Gene3D" id="2.40.160.10">
    <property type="entry name" value="Porin"/>
    <property type="match status" value="1"/>
</dbReference>